<protein>
    <recommendedName>
        <fullName evidence="2">ComEC/Rec2-related protein domain-containing protein</fullName>
    </recommendedName>
</protein>
<keyword evidence="1" id="KW-0812">Transmembrane</keyword>
<gene>
    <name evidence="3" type="ORF">A3A93_00130</name>
</gene>
<evidence type="ECO:0000313" key="4">
    <source>
        <dbReference type="Proteomes" id="UP000177141"/>
    </source>
</evidence>
<feature type="transmembrane region" description="Helical" evidence="1">
    <location>
        <begin position="87"/>
        <end position="106"/>
    </location>
</feature>
<organism evidence="3 4">
    <name type="scientific">Candidatus Roizmanbacteria bacterium RIFCSPLOWO2_01_FULL_38_12</name>
    <dbReference type="NCBI Taxonomy" id="1802061"/>
    <lineage>
        <taxon>Bacteria</taxon>
        <taxon>Candidatus Roizmaniibacteriota</taxon>
    </lineage>
</organism>
<dbReference type="EMBL" id="MGAL01000005">
    <property type="protein sequence ID" value="OGK49159.1"/>
    <property type="molecule type" value="Genomic_DNA"/>
</dbReference>
<keyword evidence="1" id="KW-0472">Membrane</keyword>
<dbReference type="AlphaFoldDB" id="A0A1F7J0M5"/>
<dbReference type="Pfam" id="PF03772">
    <property type="entry name" value="Competence"/>
    <property type="match status" value="1"/>
</dbReference>
<evidence type="ECO:0000256" key="1">
    <source>
        <dbReference type="SAM" id="Phobius"/>
    </source>
</evidence>
<dbReference type="InterPro" id="IPR004477">
    <property type="entry name" value="ComEC_N"/>
</dbReference>
<reference evidence="3 4" key="1">
    <citation type="journal article" date="2016" name="Nat. Commun.">
        <title>Thousands of microbial genomes shed light on interconnected biogeochemical processes in an aquifer system.</title>
        <authorList>
            <person name="Anantharaman K."/>
            <person name="Brown C.T."/>
            <person name="Hug L.A."/>
            <person name="Sharon I."/>
            <person name="Castelle C.J."/>
            <person name="Probst A.J."/>
            <person name="Thomas B.C."/>
            <person name="Singh A."/>
            <person name="Wilkins M.J."/>
            <person name="Karaoz U."/>
            <person name="Brodie E.L."/>
            <person name="Williams K.H."/>
            <person name="Hubbard S.S."/>
            <person name="Banfield J.F."/>
        </authorList>
    </citation>
    <scope>NUCLEOTIDE SEQUENCE [LARGE SCALE GENOMIC DNA]</scope>
</reference>
<proteinExistence type="predicted"/>
<comment type="caution">
    <text evidence="3">The sequence shown here is derived from an EMBL/GenBank/DDBJ whole genome shotgun (WGS) entry which is preliminary data.</text>
</comment>
<dbReference type="STRING" id="1802061.A3A93_00130"/>
<feature type="domain" description="ComEC/Rec2-related protein" evidence="2">
    <location>
        <begin position="22"/>
        <end position="114"/>
    </location>
</feature>
<feature type="transmembrane region" description="Helical" evidence="1">
    <location>
        <begin position="57"/>
        <end position="81"/>
    </location>
</feature>
<name>A0A1F7J0M5_9BACT</name>
<evidence type="ECO:0000259" key="2">
    <source>
        <dbReference type="Pfam" id="PF03772"/>
    </source>
</evidence>
<sequence length="117" mass="13383">MKTGIQKDRYWIPTFVGMTYDYIKEELRISLAAQIFTVPIIFFYFRQISFVAPIANILVAWLIAPIMILGIITILVGSIWWQGGFVLSWLCYGLISIVVMVVETLAKIPYASLNFDL</sequence>
<keyword evidence="1" id="KW-1133">Transmembrane helix</keyword>
<dbReference type="Proteomes" id="UP000177141">
    <property type="component" value="Unassembled WGS sequence"/>
</dbReference>
<accession>A0A1F7J0M5</accession>
<feature type="transmembrane region" description="Helical" evidence="1">
    <location>
        <begin position="27"/>
        <end position="45"/>
    </location>
</feature>
<evidence type="ECO:0000313" key="3">
    <source>
        <dbReference type="EMBL" id="OGK49159.1"/>
    </source>
</evidence>